<organism evidence="5 6">
    <name type="scientific">Tricholomella constricta</name>
    <dbReference type="NCBI Taxonomy" id="117010"/>
    <lineage>
        <taxon>Eukaryota</taxon>
        <taxon>Fungi</taxon>
        <taxon>Dikarya</taxon>
        <taxon>Basidiomycota</taxon>
        <taxon>Agaricomycotina</taxon>
        <taxon>Agaricomycetes</taxon>
        <taxon>Agaricomycetidae</taxon>
        <taxon>Agaricales</taxon>
        <taxon>Tricholomatineae</taxon>
        <taxon>Lyophyllaceae</taxon>
        <taxon>Tricholomella</taxon>
    </lineage>
</organism>
<dbReference type="PANTHER" id="PTHR15398:SF4">
    <property type="entry name" value="BROMODOMAIN-CONTAINING PROTEIN 8 ISOFORM X1"/>
    <property type="match status" value="1"/>
</dbReference>
<evidence type="ECO:0000256" key="1">
    <source>
        <dbReference type="ARBA" id="ARBA00023117"/>
    </source>
</evidence>
<evidence type="ECO:0000256" key="2">
    <source>
        <dbReference type="PROSITE-ProRule" id="PRU00035"/>
    </source>
</evidence>
<dbReference type="SMART" id="SM00297">
    <property type="entry name" value="BROMO"/>
    <property type="match status" value="1"/>
</dbReference>
<feature type="region of interest" description="Disordered" evidence="3">
    <location>
        <begin position="137"/>
        <end position="530"/>
    </location>
</feature>
<keyword evidence="6" id="KW-1185">Reference proteome</keyword>
<dbReference type="InterPro" id="IPR001487">
    <property type="entry name" value="Bromodomain"/>
</dbReference>
<protein>
    <recommendedName>
        <fullName evidence="4">Bromo domain-containing protein</fullName>
    </recommendedName>
</protein>
<dbReference type="SUPFAM" id="SSF47370">
    <property type="entry name" value="Bromodomain"/>
    <property type="match status" value="1"/>
</dbReference>
<dbReference type="InterPro" id="IPR036427">
    <property type="entry name" value="Bromodomain-like_sf"/>
</dbReference>
<evidence type="ECO:0000256" key="3">
    <source>
        <dbReference type="SAM" id="MobiDB-lite"/>
    </source>
</evidence>
<feature type="compositionally biased region" description="Pro residues" evidence="3">
    <location>
        <begin position="206"/>
        <end position="222"/>
    </location>
</feature>
<feature type="compositionally biased region" description="Acidic residues" evidence="3">
    <location>
        <begin position="288"/>
        <end position="306"/>
    </location>
</feature>
<accession>A0A8H5HRI3</accession>
<gene>
    <name evidence="5" type="ORF">D9615_000445</name>
</gene>
<evidence type="ECO:0000313" key="5">
    <source>
        <dbReference type="EMBL" id="KAF5388198.1"/>
    </source>
</evidence>
<evidence type="ECO:0000313" key="6">
    <source>
        <dbReference type="Proteomes" id="UP000565441"/>
    </source>
</evidence>
<dbReference type="OrthoDB" id="1742084at2759"/>
<dbReference type="Gene3D" id="1.20.920.10">
    <property type="entry name" value="Bromodomain-like"/>
    <property type="match status" value="1"/>
</dbReference>
<dbReference type="EMBL" id="JAACJP010000001">
    <property type="protein sequence ID" value="KAF5388198.1"/>
    <property type="molecule type" value="Genomic_DNA"/>
</dbReference>
<dbReference type="Proteomes" id="UP000565441">
    <property type="component" value="Unassembled WGS sequence"/>
</dbReference>
<feature type="compositionally biased region" description="Acidic residues" evidence="3">
    <location>
        <begin position="384"/>
        <end position="397"/>
    </location>
</feature>
<feature type="compositionally biased region" description="Acidic residues" evidence="3">
    <location>
        <begin position="320"/>
        <end position="332"/>
    </location>
</feature>
<dbReference type="GO" id="GO:0035267">
    <property type="term" value="C:NuA4 histone acetyltransferase complex"/>
    <property type="evidence" value="ECO:0007669"/>
    <property type="project" value="TreeGrafter"/>
</dbReference>
<reference evidence="5 6" key="1">
    <citation type="journal article" date="2020" name="ISME J.">
        <title>Uncovering the hidden diversity of litter-decomposition mechanisms in mushroom-forming fungi.</title>
        <authorList>
            <person name="Floudas D."/>
            <person name="Bentzer J."/>
            <person name="Ahren D."/>
            <person name="Johansson T."/>
            <person name="Persson P."/>
            <person name="Tunlid A."/>
        </authorList>
    </citation>
    <scope>NUCLEOTIDE SEQUENCE [LARGE SCALE GENOMIC DNA]</scope>
    <source>
        <strain evidence="5 6">CBS 661.87</strain>
    </source>
</reference>
<dbReference type="Pfam" id="PF00439">
    <property type="entry name" value="Bromodomain"/>
    <property type="match status" value="1"/>
</dbReference>
<evidence type="ECO:0000259" key="4">
    <source>
        <dbReference type="PROSITE" id="PS50014"/>
    </source>
</evidence>
<dbReference type="PANTHER" id="PTHR15398">
    <property type="entry name" value="BROMODOMAIN-CONTAINING PROTEIN 8"/>
    <property type="match status" value="1"/>
</dbReference>
<dbReference type="AlphaFoldDB" id="A0A8H5HRI3"/>
<feature type="compositionally biased region" description="Polar residues" evidence="3">
    <location>
        <begin position="165"/>
        <end position="178"/>
    </location>
</feature>
<keyword evidence="1 2" id="KW-0103">Bromodomain</keyword>
<feature type="compositionally biased region" description="Basic and acidic residues" evidence="3">
    <location>
        <begin position="492"/>
        <end position="504"/>
    </location>
</feature>
<proteinExistence type="predicted"/>
<name>A0A8H5HRI3_9AGAR</name>
<feature type="compositionally biased region" description="Basic residues" evidence="3">
    <location>
        <begin position="403"/>
        <end position="413"/>
    </location>
</feature>
<sequence>MNSRSRRDAALKNVEALILAQAVWEHGTNSWPVVARILSKHPLISRPKSFFTPQSSHIMYENLMKEAGIKRPSTEASNAAHSAENKTLAEIFYRARVEELRDLIIVEETKFKSILSEIETIRSGNFDAEITARITGLPLVSTEPGQETKASEPTSDEVFGGSELSGVTVTPASPSQSREGPFEESEPLYLDPTATDVQGEPIPVLEEPPQPPTTPDVSPPSPSIAALGEGEVEDSKDAGGEGNEEQPIVHDEPSEGVLPGSSNSLPTPPIPKAVPEACQEEDHRTPVDVDDQEEQREEEEEEEDAVEKEAKSETPKANDDVAEEEEEEEPEGEEHKKEGSVAESPGQELDVTETPAVTAEPMSAQENVPLMQEPPPESPAVPEVEAELAAEDGESSGEEPLHVSRRSTRRRRSTLSPVQPLQTRGKARRQRAESPPIKAKEEPEADHMDEVDDVQEGTPNAEIDQDASPAPVDFNSRRREGKRKVSVTEGVDSPRDRKRPREDSEPADEDEPGPSSHALRGGRRQGTRSEEQVALKRFQNVIGMLHSQISQHRNGNIFHNPIKNSEAPDYHEIVKRPIDLKTIKIKVKDGSIANSLEYQRDIFLMFANAMMYNRPGSDVYTMAEDMMIESEGHISAFRQTEGLVRGAHRA</sequence>
<comment type="caution">
    <text evidence="5">The sequence shown here is derived from an EMBL/GenBank/DDBJ whole genome shotgun (WGS) entry which is preliminary data.</text>
</comment>
<feature type="compositionally biased region" description="Basic and acidic residues" evidence="3">
    <location>
        <begin position="438"/>
        <end position="448"/>
    </location>
</feature>
<feature type="compositionally biased region" description="Basic and acidic residues" evidence="3">
    <location>
        <begin position="307"/>
        <end position="319"/>
    </location>
</feature>
<dbReference type="CDD" id="cd04369">
    <property type="entry name" value="Bromodomain"/>
    <property type="match status" value="1"/>
</dbReference>
<dbReference type="PRINTS" id="PR00503">
    <property type="entry name" value="BROMODOMAIN"/>
</dbReference>
<dbReference type="GO" id="GO:0006325">
    <property type="term" value="P:chromatin organization"/>
    <property type="evidence" value="ECO:0007669"/>
    <property type="project" value="UniProtKB-ARBA"/>
</dbReference>
<feature type="domain" description="Bromo" evidence="4">
    <location>
        <begin position="550"/>
        <end position="620"/>
    </location>
</feature>
<dbReference type="PROSITE" id="PS50014">
    <property type="entry name" value="BROMODOMAIN_2"/>
    <property type="match status" value="1"/>
</dbReference>